<comment type="caution">
    <text evidence="6">Lacks conserved residue(s) required for the propagation of feature annotation.</text>
</comment>
<dbReference type="Pfam" id="PF01330">
    <property type="entry name" value="RuvA_N"/>
    <property type="match status" value="1"/>
</dbReference>
<dbReference type="EMBL" id="WKRA01000007">
    <property type="protein sequence ID" value="MSD15654.1"/>
    <property type="molecule type" value="Genomic_DNA"/>
</dbReference>
<dbReference type="Proteomes" id="UP000431304">
    <property type="component" value="Unassembled WGS sequence"/>
</dbReference>
<keyword evidence="9" id="KW-0347">Helicase</keyword>
<evidence type="ECO:0000313" key="9">
    <source>
        <dbReference type="EMBL" id="CUM75124.1"/>
    </source>
</evidence>
<dbReference type="HAMAP" id="MF_00031">
    <property type="entry name" value="DNA_HJ_migration_RuvA"/>
    <property type="match status" value="1"/>
</dbReference>
<dbReference type="GeneID" id="97390978"/>
<reference evidence="10 12" key="2">
    <citation type="journal article" date="2019" name="Nat. Med.">
        <title>A library of human gut bacterial isolates paired with longitudinal multiomics data enables mechanistic microbiome research.</title>
        <authorList>
            <person name="Poyet M."/>
            <person name="Groussin M."/>
            <person name="Gibbons S.M."/>
            <person name="Avila-Pacheco J."/>
            <person name="Jiang X."/>
            <person name="Kearney S.M."/>
            <person name="Perrotta A.R."/>
            <person name="Berdy B."/>
            <person name="Zhao S."/>
            <person name="Lieberman T.D."/>
            <person name="Swanson P.K."/>
            <person name="Smith M."/>
            <person name="Roesemann S."/>
            <person name="Alexander J.E."/>
            <person name="Rich S.A."/>
            <person name="Livny J."/>
            <person name="Vlamakis H."/>
            <person name="Clish C."/>
            <person name="Bullock K."/>
            <person name="Deik A."/>
            <person name="Scott J."/>
            <person name="Pierce K.A."/>
            <person name="Xavier R.J."/>
            <person name="Alm E.J."/>
        </authorList>
    </citation>
    <scope>NUCLEOTIDE SEQUENCE [LARGE SCALE GENOMIC DNA]</scope>
    <source>
        <strain evidence="10 12">BIOML-A3</strain>
    </source>
</reference>
<feature type="domain" description="DNA helicase Holliday junction RuvA type" evidence="7">
    <location>
        <begin position="1"/>
        <end position="62"/>
    </location>
</feature>
<keyword evidence="3 6" id="KW-0238">DNA-binding</keyword>
<sequence>MYSYIKGTLEEISEDQIVVENHGIGYNIRISARMLDVLPTRGEEIKIYTYLYVKEDAFSLFGFPSRDELEMFKLLINVSGIGPKGGLAVLSVLSANDLRYAIVAEDVKTISKAPGVGSKTAKRLIIELKDKIDLEEVIENGFEQVEASNPVSGSNNRIRKEAADALVALGYSATEASKVLSGIEITEDSDVERVLKAALKNMAFL</sequence>
<dbReference type="GO" id="GO:0009378">
    <property type="term" value="F:four-way junction helicase activity"/>
    <property type="evidence" value="ECO:0007669"/>
    <property type="project" value="InterPro"/>
</dbReference>
<evidence type="ECO:0000259" key="7">
    <source>
        <dbReference type="Pfam" id="PF01330"/>
    </source>
</evidence>
<dbReference type="SUPFAM" id="SSF50249">
    <property type="entry name" value="Nucleic acid-binding proteins"/>
    <property type="match status" value="1"/>
</dbReference>
<feature type="region of interest" description="Domain III" evidence="6">
    <location>
        <begin position="154"/>
        <end position="205"/>
    </location>
</feature>
<evidence type="ECO:0000256" key="5">
    <source>
        <dbReference type="ARBA" id="ARBA00023204"/>
    </source>
</evidence>
<evidence type="ECO:0000256" key="2">
    <source>
        <dbReference type="ARBA" id="ARBA00022763"/>
    </source>
</evidence>
<dbReference type="Gene3D" id="2.40.50.140">
    <property type="entry name" value="Nucleic acid-binding proteins"/>
    <property type="match status" value="1"/>
</dbReference>
<dbReference type="GO" id="GO:0000400">
    <property type="term" value="F:four-way junction DNA binding"/>
    <property type="evidence" value="ECO:0007669"/>
    <property type="project" value="UniProtKB-UniRule"/>
</dbReference>
<dbReference type="GeneID" id="42787313"/>
<dbReference type="GO" id="GO:0016787">
    <property type="term" value="F:hydrolase activity"/>
    <property type="evidence" value="ECO:0007669"/>
    <property type="project" value="UniProtKB-KW"/>
</dbReference>
<comment type="domain">
    <text evidence="6">Has three domains with a flexible linker between the domains II and III and assumes an 'L' shape. Domain III is highly mobile and contacts RuvB.</text>
</comment>
<dbReference type="STRING" id="39490.ERS852448_00300"/>
<dbReference type="Gene3D" id="1.10.8.10">
    <property type="entry name" value="DNA helicase RuvA subunit, C-terminal domain"/>
    <property type="match status" value="1"/>
</dbReference>
<dbReference type="InterPro" id="IPR036267">
    <property type="entry name" value="RuvA_C_sf"/>
</dbReference>
<comment type="subcellular location">
    <subcellularLocation>
        <location evidence="6">Cytoplasm</location>
    </subcellularLocation>
</comment>
<evidence type="ECO:0000256" key="6">
    <source>
        <dbReference type="HAMAP-Rule" id="MF_00031"/>
    </source>
</evidence>
<keyword evidence="9" id="KW-0378">Hydrolase</keyword>
<dbReference type="SUPFAM" id="SSF46929">
    <property type="entry name" value="DNA helicase RuvA subunit, C-terminal domain"/>
    <property type="match status" value="1"/>
</dbReference>
<dbReference type="InterPro" id="IPR013849">
    <property type="entry name" value="DNA_helicase_Holl-junc_RuvA_I"/>
</dbReference>
<evidence type="ECO:0000313" key="10">
    <source>
        <dbReference type="EMBL" id="MSD15654.1"/>
    </source>
</evidence>
<evidence type="ECO:0000256" key="4">
    <source>
        <dbReference type="ARBA" id="ARBA00023172"/>
    </source>
</evidence>
<dbReference type="Proteomes" id="UP000095492">
    <property type="component" value="Unassembled WGS sequence"/>
</dbReference>
<feature type="region of interest" description="Domain I" evidence="6">
    <location>
        <begin position="1"/>
        <end position="64"/>
    </location>
</feature>
<evidence type="ECO:0000259" key="8">
    <source>
        <dbReference type="Pfam" id="PF07499"/>
    </source>
</evidence>
<dbReference type="Pfam" id="PF07499">
    <property type="entry name" value="RuvA_C"/>
    <property type="match status" value="1"/>
</dbReference>
<proteinExistence type="inferred from homology"/>
<keyword evidence="9" id="KW-0547">Nucleotide-binding</keyword>
<dbReference type="InterPro" id="IPR011114">
    <property type="entry name" value="RuvA_C"/>
</dbReference>
<reference evidence="9 11" key="1">
    <citation type="submission" date="2015-09" db="EMBL/GenBank/DDBJ databases">
        <authorList>
            <consortium name="Pathogen Informatics"/>
        </authorList>
    </citation>
    <scope>NUCLEOTIDE SEQUENCE [LARGE SCALE GENOMIC DNA]</scope>
    <source>
        <strain evidence="9 11">2789STDY5608891</strain>
    </source>
</reference>
<dbReference type="InterPro" id="IPR012340">
    <property type="entry name" value="NA-bd_OB-fold"/>
</dbReference>
<dbReference type="GO" id="GO:0006281">
    <property type="term" value="P:DNA repair"/>
    <property type="evidence" value="ECO:0007669"/>
    <property type="project" value="UniProtKB-UniRule"/>
</dbReference>
<organism evidence="9 11">
    <name type="scientific">Eubacterium ramulus</name>
    <dbReference type="NCBI Taxonomy" id="39490"/>
    <lineage>
        <taxon>Bacteria</taxon>
        <taxon>Bacillati</taxon>
        <taxon>Bacillota</taxon>
        <taxon>Clostridia</taxon>
        <taxon>Eubacteriales</taxon>
        <taxon>Eubacteriaceae</taxon>
        <taxon>Eubacterium</taxon>
    </lineage>
</organism>
<name>A0A173RAV4_EUBRA</name>
<keyword evidence="2 6" id="KW-0227">DNA damage</keyword>
<dbReference type="GO" id="GO:0048476">
    <property type="term" value="C:Holliday junction resolvase complex"/>
    <property type="evidence" value="ECO:0007669"/>
    <property type="project" value="UniProtKB-UniRule"/>
</dbReference>
<evidence type="ECO:0000256" key="1">
    <source>
        <dbReference type="ARBA" id="ARBA00022490"/>
    </source>
</evidence>
<dbReference type="InterPro" id="IPR010994">
    <property type="entry name" value="RuvA_2-like"/>
</dbReference>
<keyword evidence="9" id="KW-0067">ATP-binding</keyword>
<evidence type="ECO:0000256" key="3">
    <source>
        <dbReference type="ARBA" id="ARBA00023125"/>
    </source>
</evidence>
<dbReference type="RefSeq" id="WP_021739943.1">
    <property type="nucleotide sequence ID" value="NZ_CABKSU010000088.1"/>
</dbReference>
<dbReference type="GO" id="GO:0009379">
    <property type="term" value="C:Holliday junction helicase complex"/>
    <property type="evidence" value="ECO:0007669"/>
    <property type="project" value="InterPro"/>
</dbReference>
<dbReference type="AlphaFoldDB" id="A0A173RAV4"/>
<dbReference type="CDD" id="cd14332">
    <property type="entry name" value="UBA_RuvA_C"/>
    <property type="match status" value="1"/>
</dbReference>
<keyword evidence="1 6" id="KW-0963">Cytoplasm</keyword>
<keyword evidence="5 6" id="KW-0234">DNA repair</keyword>
<dbReference type="EMBL" id="CYYA01000002">
    <property type="protein sequence ID" value="CUM75124.1"/>
    <property type="molecule type" value="Genomic_DNA"/>
</dbReference>
<comment type="function">
    <text evidence="6">The RuvA-RuvB-RuvC complex processes Holliday junction (HJ) DNA during genetic recombination and DNA repair, while the RuvA-RuvB complex plays an important role in the rescue of blocked DNA replication forks via replication fork reversal (RFR). RuvA specifically binds to HJ cruciform DNA, conferring on it an open structure. The RuvB hexamer acts as an ATP-dependent pump, pulling dsDNA into and through the RuvAB complex. HJ branch migration allows RuvC to scan DNA until it finds its consensus sequence, where it cleaves and resolves the cruciform DNA.</text>
</comment>
<accession>A0A173RAV4</accession>
<evidence type="ECO:0000313" key="12">
    <source>
        <dbReference type="Proteomes" id="UP000431304"/>
    </source>
</evidence>
<dbReference type="Gene3D" id="1.10.150.20">
    <property type="entry name" value="5' to 3' exonuclease, C-terminal subdomain"/>
    <property type="match status" value="1"/>
</dbReference>
<keyword evidence="4 6" id="KW-0233">DNA recombination</keyword>
<comment type="subunit">
    <text evidence="6">Homotetramer. Forms an RuvA(8)-RuvB(12)-Holliday junction (HJ) complex. HJ DNA is sandwiched between 2 RuvA tetramers; dsDNA enters through RuvA and exits via RuvB. An RuvB hexamer assembles on each DNA strand where it exits the tetramer. Each RuvB hexamer is contacted by two RuvA subunits (via domain III) on 2 adjacent RuvB subunits; this complex drives branch migration. In the full resolvosome a probable DNA-RuvA(4)-RuvB(12)-RuvC(2) complex forms which resolves the HJ.</text>
</comment>
<dbReference type="SUPFAM" id="SSF47781">
    <property type="entry name" value="RuvA domain 2-like"/>
    <property type="match status" value="1"/>
</dbReference>
<evidence type="ECO:0000313" key="11">
    <source>
        <dbReference type="Proteomes" id="UP000095492"/>
    </source>
</evidence>
<dbReference type="NCBIfam" id="TIGR00084">
    <property type="entry name" value="ruvA"/>
    <property type="match status" value="1"/>
</dbReference>
<comment type="similarity">
    <text evidence="6">Belongs to the RuvA family.</text>
</comment>
<dbReference type="OrthoDB" id="5293449at2"/>
<dbReference type="GO" id="GO:0006310">
    <property type="term" value="P:DNA recombination"/>
    <property type="evidence" value="ECO:0007669"/>
    <property type="project" value="UniProtKB-UniRule"/>
</dbReference>
<dbReference type="GO" id="GO:0005524">
    <property type="term" value="F:ATP binding"/>
    <property type="evidence" value="ECO:0007669"/>
    <property type="project" value="InterPro"/>
</dbReference>
<feature type="domain" description="Holliday junction DNA helicase RuvA C-terminal" evidence="8">
    <location>
        <begin position="159"/>
        <end position="202"/>
    </location>
</feature>
<dbReference type="GO" id="GO:0005737">
    <property type="term" value="C:cytoplasm"/>
    <property type="evidence" value="ECO:0007669"/>
    <property type="project" value="UniProtKB-SubCell"/>
</dbReference>
<dbReference type="Pfam" id="PF14520">
    <property type="entry name" value="HHH_5"/>
    <property type="match status" value="1"/>
</dbReference>
<protein>
    <recommendedName>
        <fullName evidence="6">Holliday junction branch migration complex subunit RuvA</fullName>
    </recommendedName>
</protein>
<gene>
    <name evidence="6 9" type="primary">ruvA</name>
    <name evidence="9" type="ORF">ERS852448_00300</name>
    <name evidence="10" type="ORF">GKE72_06120</name>
</gene>
<dbReference type="InterPro" id="IPR000085">
    <property type="entry name" value="RuvA"/>
</dbReference>